<keyword evidence="5" id="KW-1185">Reference proteome</keyword>
<dbReference type="CDD" id="cd06170">
    <property type="entry name" value="LuxR_C_like"/>
    <property type="match status" value="1"/>
</dbReference>
<evidence type="ECO:0000256" key="1">
    <source>
        <dbReference type="ARBA" id="ARBA00022741"/>
    </source>
</evidence>
<dbReference type="PRINTS" id="PR00038">
    <property type="entry name" value="HTHLUXR"/>
</dbReference>
<dbReference type="SUPFAM" id="SSF52540">
    <property type="entry name" value="P-loop containing nucleoside triphosphate hydrolases"/>
    <property type="match status" value="1"/>
</dbReference>
<dbReference type="Proteomes" id="UP000291483">
    <property type="component" value="Unassembled WGS sequence"/>
</dbReference>
<dbReference type="PANTHER" id="PTHR16305">
    <property type="entry name" value="TESTICULAR SOLUBLE ADENYLYL CYCLASE"/>
    <property type="match status" value="1"/>
</dbReference>
<keyword evidence="1" id="KW-0547">Nucleotide-binding</keyword>
<dbReference type="InterPro" id="IPR041664">
    <property type="entry name" value="AAA_16"/>
</dbReference>
<dbReference type="Gene3D" id="3.40.50.300">
    <property type="entry name" value="P-loop containing nucleotide triphosphate hydrolases"/>
    <property type="match status" value="1"/>
</dbReference>
<evidence type="ECO:0000313" key="5">
    <source>
        <dbReference type="Proteomes" id="UP000291483"/>
    </source>
</evidence>
<dbReference type="GO" id="GO:0005524">
    <property type="term" value="F:ATP binding"/>
    <property type="evidence" value="ECO:0007669"/>
    <property type="project" value="UniProtKB-KW"/>
</dbReference>
<dbReference type="PANTHER" id="PTHR16305:SF35">
    <property type="entry name" value="TRANSCRIPTIONAL ACTIVATOR DOMAIN"/>
    <property type="match status" value="1"/>
</dbReference>
<sequence>MLFGREAELELINALVQVGSPSSAPVLMFSGDPGVGKTALLDAAAEISERAGRTVLRVTAFEYEAELSFGALNQMLHTLLTSLPALDEVHQHAISVICGLEAGPPPTQLIAGAASLALTTEAAKSAPLLIIIDDAPWLDLASGMALAYVARRLQSADLRFLISARSELENLFVRSGFDAHVLAPLDEASADALLVDRFPSLSPSVRRRIREDALGNPLALLDLPAALDATDRPLGEPLPLTDRLMNLYAQRIRDLPDGAREMLLLLVLAGAENSRTIEDCLPMPNGGAGLAASERAGLVRRSTRNGRLEFRHPLIRSAVFELSTGEGRRRAHTVLSNAFAYDPQRRAWHLGQSVSAPDADVAQLLEVAANDLLHTGNSTRATAAMLRAAELSPAQEDRARRLARAAYIGSLVTGELQASPRLVVAAQNEAAGAPSLAAVTAVAFHILNGEGDASSAQRLLIAALDSQPGPLDAFDDDAMEALQTLVLVGFYAGRAEFWSETREQLARVAPEPPDTLFLLDATFGDPTHADASALRRLDAALDGLRFTSDPVQITRTATAGAYLDRIDRAREPLWRIVDDGRRGGAVAKEIESLFLLANDDYFAGEWDELERLTDDGLRLCEELGYTLTAAPGRFLRGLVDAARGQDAAADRAAEQILLWAAPRRLYTLAAYASQVRCMLQLPHGRFESAYRHAASISPVGTFQPFLPHAIWLVFDLVEAAARSGRQVEASLHAQAAEDAGIGALSSRLELLVAASGALVDTDNWRDRFEDALATPGSERWVFDRSRVQLVFGEQLRRGQAPADARLQLTAAIDGFERLRATPWVERARRELRAAGGTVQASEQLTPQESAVANLAATGLSNKEIAAQLFLSPRTVSTHLSRVFPKLGIASRGALRDALEQQELELRL</sequence>
<reference evidence="4 5" key="1">
    <citation type="submission" date="2019-02" db="EMBL/GenBank/DDBJ databases">
        <title>Sequencing the genomes of 1000 actinobacteria strains.</title>
        <authorList>
            <person name="Klenk H.-P."/>
        </authorList>
    </citation>
    <scope>NUCLEOTIDE SEQUENCE [LARGE SCALE GENOMIC DNA]</scope>
    <source>
        <strain evidence="4 5">DSM 18319</strain>
    </source>
</reference>
<dbReference type="InterPro" id="IPR036388">
    <property type="entry name" value="WH-like_DNA-bd_sf"/>
</dbReference>
<evidence type="ECO:0000259" key="3">
    <source>
        <dbReference type="PROSITE" id="PS50043"/>
    </source>
</evidence>
<dbReference type="PROSITE" id="PS00622">
    <property type="entry name" value="HTH_LUXR_1"/>
    <property type="match status" value="1"/>
</dbReference>
<organism evidence="4 5">
    <name type="scientific">Microterricola gilva</name>
    <dbReference type="NCBI Taxonomy" id="393267"/>
    <lineage>
        <taxon>Bacteria</taxon>
        <taxon>Bacillati</taxon>
        <taxon>Actinomycetota</taxon>
        <taxon>Actinomycetes</taxon>
        <taxon>Micrococcales</taxon>
        <taxon>Microbacteriaceae</taxon>
        <taxon>Microterricola</taxon>
    </lineage>
</organism>
<accession>A0A4Q8AL23</accession>
<dbReference type="SUPFAM" id="SSF46894">
    <property type="entry name" value="C-terminal effector domain of the bipartite response regulators"/>
    <property type="match status" value="1"/>
</dbReference>
<dbReference type="GO" id="GO:0006355">
    <property type="term" value="P:regulation of DNA-templated transcription"/>
    <property type="evidence" value="ECO:0007669"/>
    <property type="project" value="InterPro"/>
</dbReference>
<protein>
    <submittedName>
        <fullName evidence="4">Regulatory LuxR family protein</fullName>
    </submittedName>
</protein>
<dbReference type="GO" id="GO:0004016">
    <property type="term" value="F:adenylate cyclase activity"/>
    <property type="evidence" value="ECO:0007669"/>
    <property type="project" value="TreeGrafter"/>
</dbReference>
<dbReference type="OrthoDB" id="483at2"/>
<dbReference type="SMART" id="SM00421">
    <property type="entry name" value="HTH_LUXR"/>
    <property type="match status" value="1"/>
</dbReference>
<evidence type="ECO:0000313" key="4">
    <source>
        <dbReference type="EMBL" id="RZU65227.1"/>
    </source>
</evidence>
<comment type="caution">
    <text evidence="4">The sequence shown here is derived from an EMBL/GenBank/DDBJ whole genome shotgun (WGS) entry which is preliminary data.</text>
</comment>
<gene>
    <name evidence="4" type="ORF">EV379_1552</name>
</gene>
<dbReference type="Gene3D" id="1.10.10.10">
    <property type="entry name" value="Winged helix-like DNA-binding domain superfamily/Winged helix DNA-binding domain"/>
    <property type="match status" value="1"/>
</dbReference>
<dbReference type="GO" id="GO:0003677">
    <property type="term" value="F:DNA binding"/>
    <property type="evidence" value="ECO:0007669"/>
    <property type="project" value="InterPro"/>
</dbReference>
<dbReference type="Pfam" id="PF00196">
    <property type="entry name" value="GerE"/>
    <property type="match status" value="1"/>
</dbReference>
<proteinExistence type="predicted"/>
<evidence type="ECO:0000256" key="2">
    <source>
        <dbReference type="ARBA" id="ARBA00022840"/>
    </source>
</evidence>
<feature type="domain" description="HTH luxR-type" evidence="3">
    <location>
        <begin position="837"/>
        <end position="902"/>
    </location>
</feature>
<name>A0A4Q8AL23_9MICO</name>
<dbReference type="Pfam" id="PF13191">
    <property type="entry name" value="AAA_16"/>
    <property type="match status" value="1"/>
</dbReference>
<keyword evidence="2" id="KW-0067">ATP-binding</keyword>
<dbReference type="InterPro" id="IPR016032">
    <property type="entry name" value="Sig_transdc_resp-reg_C-effctor"/>
</dbReference>
<dbReference type="InterPro" id="IPR000792">
    <property type="entry name" value="Tscrpt_reg_LuxR_C"/>
</dbReference>
<dbReference type="RefSeq" id="WP_130505611.1">
    <property type="nucleotide sequence ID" value="NZ_SHLC01000001.1"/>
</dbReference>
<dbReference type="AlphaFoldDB" id="A0A4Q8AL23"/>
<dbReference type="InterPro" id="IPR027417">
    <property type="entry name" value="P-loop_NTPase"/>
</dbReference>
<dbReference type="EMBL" id="SHLC01000001">
    <property type="protein sequence ID" value="RZU65227.1"/>
    <property type="molecule type" value="Genomic_DNA"/>
</dbReference>
<dbReference type="GO" id="GO:0005737">
    <property type="term" value="C:cytoplasm"/>
    <property type="evidence" value="ECO:0007669"/>
    <property type="project" value="TreeGrafter"/>
</dbReference>
<dbReference type="PROSITE" id="PS50043">
    <property type="entry name" value="HTH_LUXR_2"/>
    <property type="match status" value="1"/>
</dbReference>